<dbReference type="Pfam" id="PF07690">
    <property type="entry name" value="MFS_1"/>
    <property type="match status" value="1"/>
</dbReference>
<organism evidence="9 10">
    <name type="scientific">Albibacterium profundi</name>
    <dbReference type="NCBI Taxonomy" id="3134906"/>
    <lineage>
        <taxon>Bacteria</taxon>
        <taxon>Pseudomonadati</taxon>
        <taxon>Bacteroidota</taxon>
        <taxon>Sphingobacteriia</taxon>
        <taxon>Sphingobacteriales</taxon>
        <taxon>Sphingobacteriaceae</taxon>
        <taxon>Albibacterium</taxon>
    </lineage>
</organism>
<protein>
    <submittedName>
        <fullName evidence="9">MFS transporter</fullName>
    </submittedName>
</protein>
<evidence type="ECO:0000256" key="6">
    <source>
        <dbReference type="SAM" id="MobiDB-lite"/>
    </source>
</evidence>
<feature type="domain" description="Major facilitator superfamily (MFS) profile" evidence="8">
    <location>
        <begin position="4"/>
        <end position="380"/>
    </location>
</feature>
<dbReference type="Gene3D" id="1.20.1250.20">
    <property type="entry name" value="MFS general substrate transporter like domains"/>
    <property type="match status" value="2"/>
</dbReference>
<keyword evidence="4 7" id="KW-1133">Transmembrane helix</keyword>
<feature type="transmembrane region" description="Helical" evidence="7">
    <location>
        <begin position="129"/>
        <end position="150"/>
    </location>
</feature>
<dbReference type="InterPro" id="IPR011701">
    <property type="entry name" value="MFS"/>
</dbReference>
<reference evidence="9 10" key="1">
    <citation type="submission" date="2024-04" db="EMBL/GenBank/DDBJ databases">
        <title>Albibacterium profundi sp. nov., isolated from sediment of the Challenger Deep of Mariana Trench.</title>
        <authorList>
            <person name="Wang Y."/>
        </authorList>
    </citation>
    <scope>NUCLEOTIDE SEQUENCE [LARGE SCALE GENOMIC DNA]</scope>
    <source>
        <strain evidence="9 10">RHL897</strain>
    </source>
</reference>
<dbReference type="SUPFAM" id="SSF103473">
    <property type="entry name" value="MFS general substrate transporter"/>
    <property type="match status" value="1"/>
</dbReference>
<dbReference type="RefSeq" id="WP_375558229.1">
    <property type="nucleotide sequence ID" value="NZ_JBBVGT010000003.1"/>
</dbReference>
<dbReference type="InterPro" id="IPR036259">
    <property type="entry name" value="MFS_trans_sf"/>
</dbReference>
<evidence type="ECO:0000256" key="2">
    <source>
        <dbReference type="ARBA" id="ARBA00022475"/>
    </source>
</evidence>
<accession>A0ABV5CJB9</accession>
<name>A0ABV5CJB9_9SPHI</name>
<dbReference type="CDD" id="cd17324">
    <property type="entry name" value="MFS_NepI_like"/>
    <property type="match status" value="1"/>
</dbReference>
<keyword evidence="3 7" id="KW-0812">Transmembrane</keyword>
<evidence type="ECO:0000256" key="7">
    <source>
        <dbReference type="SAM" id="Phobius"/>
    </source>
</evidence>
<feature type="transmembrane region" description="Helical" evidence="7">
    <location>
        <begin position="7"/>
        <end position="26"/>
    </location>
</feature>
<dbReference type="PANTHER" id="PTHR43124">
    <property type="entry name" value="PURINE EFFLUX PUMP PBUE"/>
    <property type="match status" value="1"/>
</dbReference>
<proteinExistence type="predicted"/>
<sequence>MRKSLYALMLGGLGIGITEFVMMGLLPDIAKDLGITIPEAGHLISSYALGVVIGAPLLVVLSGKYPPKNILLFLMVLFTVFNGLSAFAPSYTSLLISRLLAGLPHGAFFGVGSVVASRLAPKGKEAQSVSIMFAGLTLANIAGVPLGTYIGHHYSWRLSFAVIVLVGIITLLAIRYWMPVLPANKSVSLKTQMDFFKRKESWFMILMIAIGTGGLFSWYSYIAPLMTEVSGFSADSVTYILILAGTGMLVGNIIGGKLADKISPSKASFVLLLTMVTSLLIVHFVSHNQILSLVMTFVTGAVAFALSAPIQMLMINNAKGSEMLAAAISQAAFNIGNALGAFLGGIPLVLGFGYTSTQLVGASMALIGAIIAWVLIGLFKAKKANELAEELTSKEQIREKSQPAFDKSRRPAIPCEY</sequence>
<dbReference type="InterPro" id="IPR020846">
    <property type="entry name" value="MFS_dom"/>
</dbReference>
<dbReference type="PROSITE" id="PS50850">
    <property type="entry name" value="MFS"/>
    <property type="match status" value="1"/>
</dbReference>
<feature type="transmembrane region" description="Helical" evidence="7">
    <location>
        <begin position="237"/>
        <end position="255"/>
    </location>
</feature>
<feature type="transmembrane region" description="Helical" evidence="7">
    <location>
        <begin position="46"/>
        <end position="63"/>
    </location>
</feature>
<feature type="transmembrane region" description="Helical" evidence="7">
    <location>
        <begin position="70"/>
        <end position="89"/>
    </location>
</feature>
<evidence type="ECO:0000259" key="8">
    <source>
        <dbReference type="PROSITE" id="PS50850"/>
    </source>
</evidence>
<feature type="transmembrane region" description="Helical" evidence="7">
    <location>
        <begin position="360"/>
        <end position="379"/>
    </location>
</feature>
<evidence type="ECO:0000313" key="9">
    <source>
        <dbReference type="EMBL" id="MFB5946700.1"/>
    </source>
</evidence>
<feature type="transmembrane region" description="Helical" evidence="7">
    <location>
        <begin position="331"/>
        <end position="354"/>
    </location>
</feature>
<evidence type="ECO:0000256" key="4">
    <source>
        <dbReference type="ARBA" id="ARBA00022989"/>
    </source>
</evidence>
<evidence type="ECO:0000313" key="10">
    <source>
        <dbReference type="Proteomes" id="UP001580928"/>
    </source>
</evidence>
<evidence type="ECO:0000256" key="5">
    <source>
        <dbReference type="ARBA" id="ARBA00023136"/>
    </source>
</evidence>
<keyword evidence="5 7" id="KW-0472">Membrane</keyword>
<dbReference type="InterPro" id="IPR050189">
    <property type="entry name" value="MFS_Efflux_Transporters"/>
</dbReference>
<feature type="transmembrane region" description="Helical" evidence="7">
    <location>
        <begin position="95"/>
        <end position="117"/>
    </location>
</feature>
<dbReference type="Proteomes" id="UP001580928">
    <property type="component" value="Unassembled WGS sequence"/>
</dbReference>
<feature type="transmembrane region" description="Helical" evidence="7">
    <location>
        <begin position="290"/>
        <end position="310"/>
    </location>
</feature>
<comment type="subcellular location">
    <subcellularLocation>
        <location evidence="1">Cell membrane</location>
        <topology evidence="1">Multi-pass membrane protein</topology>
    </subcellularLocation>
</comment>
<feature type="region of interest" description="Disordered" evidence="6">
    <location>
        <begin position="398"/>
        <end position="417"/>
    </location>
</feature>
<feature type="transmembrane region" description="Helical" evidence="7">
    <location>
        <begin position="267"/>
        <end position="284"/>
    </location>
</feature>
<gene>
    <name evidence="9" type="ORF">WKR92_12775</name>
</gene>
<feature type="compositionally biased region" description="Basic and acidic residues" evidence="6">
    <location>
        <begin position="398"/>
        <end position="409"/>
    </location>
</feature>
<feature type="transmembrane region" description="Helical" evidence="7">
    <location>
        <begin position="202"/>
        <end position="222"/>
    </location>
</feature>
<dbReference type="EMBL" id="JBBVGT010000003">
    <property type="protein sequence ID" value="MFB5946700.1"/>
    <property type="molecule type" value="Genomic_DNA"/>
</dbReference>
<keyword evidence="10" id="KW-1185">Reference proteome</keyword>
<comment type="caution">
    <text evidence="9">The sequence shown here is derived from an EMBL/GenBank/DDBJ whole genome shotgun (WGS) entry which is preliminary data.</text>
</comment>
<dbReference type="PANTHER" id="PTHR43124:SF6">
    <property type="entry name" value="TRANSPORTER ARAJ-RELATED"/>
    <property type="match status" value="1"/>
</dbReference>
<feature type="transmembrane region" description="Helical" evidence="7">
    <location>
        <begin position="156"/>
        <end position="181"/>
    </location>
</feature>
<keyword evidence="2" id="KW-1003">Cell membrane</keyword>
<evidence type="ECO:0000256" key="1">
    <source>
        <dbReference type="ARBA" id="ARBA00004651"/>
    </source>
</evidence>
<evidence type="ECO:0000256" key="3">
    <source>
        <dbReference type="ARBA" id="ARBA00022692"/>
    </source>
</evidence>